<gene>
    <name evidence="2" type="ORF">PCOR1329_LOCUS59978</name>
</gene>
<evidence type="ECO:0000313" key="3">
    <source>
        <dbReference type="Proteomes" id="UP001189429"/>
    </source>
</evidence>
<proteinExistence type="predicted"/>
<feature type="transmembrane region" description="Helical" evidence="1">
    <location>
        <begin position="108"/>
        <end position="131"/>
    </location>
</feature>
<sequence length="694" mass="77637">MTMSQGYQSVNHNGKYAHKALAGIVVALSLAYVVMVVVEGGRGVYKECVLAESHKTIARHLSKEDFAQYSFGISIINLAALLPTAPVATCLLAFAATPYLRRVSEYAFVLWASKWMHVVSILLQCSGWSYWIVAVPGYLFLLLYITSFVMFLELLLRQVRALEDSSFLDLGSSRLRSALRRLSAVFFFTALVAMSWNSGLWGDRGEHPMRVVTSMLAWALLAQILHVSLLPILAIRRVRRLASAALASESARALEEARQAPRFLRLQQLGVATSLATSLVWLALWIWSYGALWPLPDASEEAWTPLLLLAVTQLPGMVDTVFNSLASLAISGAFFGALSGGRALLQGEAERFEKWAKAAKEWSSHPDADWQAKVVEMAGRGVSLQALLGFYRRLGNDLMPGFDPSRHTTHDVVFRAIIPESSHHRKSMAQVMMEDKRAEPEKMVTHNWQNLFSDLISAIVADALGEKEYCRVSHLLLNDIDIIESWIDYAGVGQRTYWVCAFSVNQHTSTCENTLGSEDSVTGEKYPACQCGLPKAFNKTPPLSIEGQSIECEMNKFDPMVKTLSARSRNFSQLVAVDRRFEVFNRAWCVAEIAASNAMGMDQRLQLPSRRILQENLQMLSRLEICGMGASRPEDKVEILRHISDHEAFDRRLKDMLLVQLLPSWSTLDSWDHMFLAGRVVRWQVVACRLSSTV</sequence>
<name>A0ABN9VQI2_9DINO</name>
<organism evidence="2 3">
    <name type="scientific">Prorocentrum cordatum</name>
    <dbReference type="NCBI Taxonomy" id="2364126"/>
    <lineage>
        <taxon>Eukaryota</taxon>
        <taxon>Sar</taxon>
        <taxon>Alveolata</taxon>
        <taxon>Dinophyceae</taxon>
        <taxon>Prorocentrales</taxon>
        <taxon>Prorocentraceae</taxon>
        <taxon>Prorocentrum</taxon>
    </lineage>
</organism>
<feature type="transmembrane region" description="Helical" evidence="1">
    <location>
        <begin position="20"/>
        <end position="38"/>
    </location>
</feature>
<accession>A0ABN9VQI2</accession>
<keyword evidence="1" id="KW-0812">Transmembrane</keyword>
<evidence type="ECO:0000313" key="2">
    <source>
        <dbReference type="EMBL" id="CAK0875272.1"/>
    </source>
</evidence>
<feature type="transmembrane region" description="Helical" evidence="1">
    <location>
        <begin position="71"/>
        <end position="96"/>
    </location>
</feature>
<feature type="transmembrane region" description="Helical" evidence="1">
    <location>
        <begin position="178"/>
        <end position="196"/>
    </location>
</feature>
<evidence type="ECO:0000256" key="1">
    <source>
        <dbReference type="SAM" id="Phobius"/>
    </source>
</evidence>
<keyword evidence="1" id="KW-1133">Transmembrane helix</keyword>
<reference evidence="2" key="1">
    <citation type="submission" date="2023-10" db="EMBL/GenBank/DDBJ databases">
        <authorList>
            <person name="Chen Y."/>
            <person name="Shah S."/>
            <person name="Dougan E. K."/>
            <person name="Thang M."/>
            <person name="Chan C."/>
        </authorList>
    </citation>
    <scope>NUCLEOTIDE SEQUENCE [LARGE SCALE GENOMIC DNA]</scope>
</reference>
<dbReference type="Proteomes" id="UP001189429">
    <property type="component" value="Unassembled WGS sequence"/>
</dbReference>
<feature type="transmembrane region" description="Helical" evidence="1">
    <location>
        <begin position="269"/>
        <end position="287"/>
    </location>
</feature>
<keyword evidence="1" id="KW-0472">Membrane</keyword>
<keyword evidence="3" id="KW-1185">Reference proteome</keyword>
<feature type="transmembrane region" description="Helical" evidence="1">
    <location>
        <begin position="137"/>
        <end position="157"/>
    </location>
</feature>
<protein>
    <submittedName>
        <fullName evidence="2">Uncharacterized protein</fullName>
    </submittedName>
</protein>
<comment type="caution">
    <text evidence="2">The sequence shown here is derived from an EMBL/GenBank/DDBJ whole genome shotgun (WGS) entry which is preliminary data.</text>
</comment>
<feature type="transmembrane region" description="Helical" evidence="1">
    <location>
        <begin position="216"/>
        <end position="235"/>
    </location>
</feature>
<dbReference type="EMBL" id="CAUYUJ010017494">
    <property type="protein sequence ID" value="CAK0875272.1"/>
    <property type="molecule type" value="Genomic_DNA"/>
</dbReference>